<protein>
    <recommendedName>
        <fullName evidence="3">Beta-galactosidase trimerisation domain-containing protein</fullName>
    </recommendedName>
</protein>
<dbReference type="InterPro" id="IPR029062">
    <property type="entry name" value="Class_I_gatase-like"/>
</dbReference>
<accession>A0ABU2LHA3</accession>
<comment type="caution">
    <text evidence="1">The sequence shown here is derived from an EMBL/GenBank/DDBJ whole genome shotgun (WGS) entry which is preliminary data.</text>
</comment>
<dbReference type="Gene3D" id="3.40.50.880">
    <property type="match status" value="1"/>
</dbReference>
<organism evidence="1 2">
    <name type="scientific">Streptomyces millisiae</name>
    <dbReference type="NCBI Taxonomy" id="3075542"/>
    <lineage>
        <taxon>Bacteria</taxon>
        <taxon>Bacillati</taxon>
        <taxon>Actinomycetota</taxon>
        <taxon>Actinomycetes</taxon>
        <taxon>Kitasatosporales</taxon>
        <taxon>Streptomycetaceae</taxon>
        <taxon>Streptomyces</taxon>
    </lineage>
</organism>
<dbReference type="InterPro" id="IPR017853">
    <property type="entry name" value="GH"/>
</dbReference>
<reference evidence="2" key="1">
    <citation type="submission" date="2023-07" db="EMBL/GenBank/DDBJ databases">
        <title>30 novel species of actinomycetes from the DSMZ collection.</title>
        <authorList>
            <person name="Nouioui I."/>
        </authorList>
    </citation>
    <scope>NUCLEOTIDE SEQUENCE [LARGE SCALE GENOMIC DNA]</scope>
    <source>
        <strain evidence="2">DSM 44918</strain>
    </source>
</reference>
<dbReference type="EMBL" id="JAVREM010000001">
    <property type="protein sequence ID" value="MDT0316964.1"/>
    <property type="molecule type" value="Genomic_DNA"/>
</dbReference>
<proteinExistence type="predicted"/>
<dbReference type="RefSeq" id="WP_311594690.1">
    <property type="nucleotide sequence ID" value="NZ_JAVREM010000001.1"/>
</dbReference>
<evidence type="ECO:0000313" key="1">
    <source>
        <dbReference type="EMBL" id="MDT0316964.1"/>
    </source>
</evidence>
<keyword evidence="2" id="KW-1185">Reference proteome</keyword>
<evidence type="ECO:0008006" key="3">
    <source>
        <dbReference type="Google" id="ProtNLM"/>
    </source>
</evidence>
<dbReference type="Pfam" id="PF14871">
    <property type="entry name" value="GHL6"/>
    <property type="match status" value="1"/>
</dbReference>
<sequence>MSTHLTAWWNQPFRMYQTNLAEIDAGLDVAATLDRIEEHGADVWLLNAGGILAFHPTDRPDQRRNPHLADRPGHDLLGEAVAAAHDRGVRLIGRLDFSKVQREIAEQHPEWCFVGPRGHWQEYQGLVSVCPSGDYYQQRSLDIIDELLDRYPLDGFFLNWLSFNEADYSRVYHGVCHCTACAGGFAEYAPGCQLPTGPDSPDYATWKAFAAGVIDRLTARIHGHIRARDKNVALILGSNADILFFEANNALGRQLPLWIHGTGEAVSRWRSIHPDKPVVVNAAAFVDMPYRLASEEPEHYALYQAQAVARGANPSTYLMGEPGRLVNAAAAEGSRFARFHRDHAELYTGLTSRAAVALVKPAFHGWHDDGWDSPAEREYRGCYLALLSEHVPFDVVAEEALPGLLGTPERAARYRVLLLPETPLREPGVRALVDAFAAAGGTVVATGDVAPAGGDQMGLTCLGVEAVTGVRQGTEGMFGCYLADGTDTADLTSGRVVYPLHDQFRHTRLRPGATGRLRLLSQAPYGPPEKCHGHIPLDHVGVVHHTHGAGRTVYFPWPVGRGHVDFGLSRFGTLIADTIRETTPDAVPLRTTGLPEAVELILSATGDGRTLLQLINYTGQSDRRFRAPVTVHGARVHFPGDPAYRTATALVAGADAALTEEGGEQVLTLPELGLFEAIVLA</sequence>
<dbReference type="Proteomes" id="UP001183420">
    <property type="component" value="Unassembled WGS sequence"/>
</dbReference>
<gene>
    <name evidence="1" type="ORF">RNC47_01280</name>
</gene>
<name>A0ABU2LHA3_9ACTN</name>
<dbReference type="CDD" id="cd03143">
    <property type="entry name" value="A4_beta-galactosidase_middle_domain"/>
    <property type="match status" value="1"/>
</dbReference>
<dbReference type="InterPro" id="IPR028212">
    <property type="entry name" value="GHL6"/>
</dbReference>
<dbReference type="SUPFAM" id="SSF51445">
    <property type="entry name" value="(Trans)glycosidases"/>
    <property type="match status" value="1"/>
</dbReference>
<dbReference type="Gene3D" id="3.20.20.80">
    <property type="entry name" value="Glycosidases"/>
    <property type="match status" value="1"/>
</dbReference>
<evidence type="ECO:0000313" key="2">
    <source>
        <dbReference type="Proteomes" id="UP001183420"/>
    </source>
</evidence>